<gene>
    <name evidence="2" type="ORF">V1477_020905</name>
</gene>
<comment type="caution">
    <text evidence="2">The sequence shown here is derived from an EMBL/GenBank/DDBJ whole genome shotgun (WGS) entry which is preliminary data.</text>
</comment>
<evidence type="ECO:0000313" key="2">
    <source>
        <dbReference type="EMBL" id="KAL2722085.1"/>
    </source>
</evidence>
<feature type="compositionally biased region" description="Basic residues" evidence="1">
    <location>
        <begin position="1"/>
        <end position="12"/>
    </location>
</feature>
<dbReference type="AlphaFoldDB" id="A0ABD2ANJ2"/>
<sequence length="221" mass="25535">MERRNGKKKRKDKTPLSAGSSRLKVEHAQAQLLSKSCLVWVGRPHKCKKKPSLMARYHNDLQTPKKKKKHFPLENGKRKRREISTFNLININHINIKQIERTRRRTMKSFLLPLDHRGSHKREPANLFIIAAHCNRAMSFNSEHNEKVYEKVPKEKLNVLETRISERIKRDPSLAGPARTKSWSVLSTRFRTSNYGSTKGPTHCGESFKIVGYPAITSGIF</sequence>
<evidence type="ECO:0000313" key="3">
    <source>
        <dbReference type="Proteomes" id="UP001607303"/>
    </source>
</evidence>
<feature type="region of interest" description="Disordered" evidence="1">
    <location>
        <begin position="1"/>
        <end position="23"/>
    </location>
</feature>
<organism evidence="2 3">
    <name type="scientific">Vespula maculifrons</name>
    <name type="common">Eastern yellow jacket</name>
    <name type="synonym">Wasp</name>
    <dbReference type="NCBI Taxonomy" id="7453"/>
    <lineage>
        <taxon>Eukaryota</taxon>
        <taxon>Metazoa</taxon>
        <taxon>Ecdysozoa</taxon>
        <taxon>Arthropoda</taxon>
        <taxon>Hexapoda</taxon>
        <taxon>Insecta</taxon>
        <taxon>Pterygota</taxon>
        <taxon>Neoptera</taxon>
        <taxon>Endopterygota</taxon>
        <taxon>Hymenoptera</taxon>
        <taxon>Apocrita</taxon>
        <taxon>Aculeata</taxon>
        <taxon>Vespoidea</taxon>
        <taxon>Vespidae</taxon>
        <taxon>Vespinae</taxon>
        <taxon>Vespula</taxon>
    </lineage>
</organism>
<protein>
    <submittedName>
        <fullName evidence="2">Uncharacterized protein</fullName>
    </submittedName>
</protein>
<proteinExistence type="predicted"/>
<accession>A0ABD2ANJ2</accession>
<name>A0ABD2ANJ2_VESMC</name>
<reference evidence="2 3" key="1">
    <citation type="journal article" date="2024" name="Ann. Entomol. Soc. Am.">
        <title>Genomic analyses of the southern and eastern yellowjacket wasps (Hymenoptera: Vespidae) reveal evolutionary signatures of social life.</title>
        <authorList>
            <person name="Catto M.A."/>
            <person name="Caine P.B."/>
            <person name="Orr S.E."/>
            <person name="Hunt B.G."/>
            <person name="Goodisman M.A.D."/>
        </authorList>
    </citation>
    <scope>NUCLEOTIDE SEQUENCE [LARGE SCALE GENOMIC DNA]</scope>
    <source>
        <strain evidence="2">232</strain>
        <tissue evidence="2">Head and thorax</tissue>
    </source>
</reference>
<evidence type="ECO:0000256" key="1">
    <source>
        <dbReference type="SAM" id="MobiDB-lite"/>
    </source>
</evidence>
<dbReference type="EMBL" id="JAYRBN010000116">
    <property type="protein sequence ID" value="KAL2722085.1"/>
    <property type="molecule type" value="Genomic_DNA"/>
</dbReference>
<keyword evidence="3" id="KW-1185">Reference proteome</keyword>
<dbReference type="Proteomes" id="UP001607303">
    <property type="component" value="Unassembled WGS sequence"/>
</dbReference>